<dbReference type="InterPro" id="IPR035897">
    <property type="entry name" value="Toll_tir_struct_dom_sf"/>
</dbReference>
<dbReference type="PANTHER" id="PTHR46270:SF2">
    <property type="entry name" value="TIR DOMAIN-CONTAINING PROTEIN"/>
    <property type="match status" value="1"/>
</dbReference>
<name>A0A813NRF6_9BILA</name>
<evidence type="ECO:0000313" key="3">
    <source>
        <dbReference type="EMBL" id="CAF3667068.1"/>
    </source>
</evidence>
<dbReference type="GO" id="GO:0007165">
    <property type="term" value="P:signal transduction"/>
    <property type="evidence" value="ECO:0007669"/>
    <property type="project" value="InterPro"/>
</dbReference>
<dbReference type="PANTHER" id="PTHR46270">
    <property type="entry name" value="ARMADILLO-TYPE FOLD-RELATED"/>
    <property type="match status" value="1"/>
</dbReference>
<organism evidence="2 4">
    <name type="scientific">Rotaria sordida</name>
    <dbReference type="NCBI Taxonomy" id="392033"/>
    <lineage>
        <taxon>Eukaryota</taxon>
        <taxon>Metazoa</taxon>
        <taxon>Spiralia</taxon>
        <taxon>Gnathifera</taxon>
        <taxon>Rotifera</taxon>
        <taxon>Eurotatoria</taxon>
        <taxon>Bdelloidea</taxon>
        <taxon>Philodinida</taxon>
        <taxon>Philodinidae</taxon>
        <taxon>Rotaria</taxon>
    </lineage>
</organism>
<evidence type="ECO:0000313" key="2">
    <source>
        <dbReference type="EMBL" id="CAF0737635.1"/>
    </source>
</evidence>
<dbReference type="OrthoDB" id="9989387at2759"/>
<dbReference type="InterPro" id="IPR011989">
    <property type="entry name" value="ARM-like"/>
</dbReference>
<dbReference type="Proteomes" id="UP000663823">
    <property type="component" value="Unassembled WGS sequence"/>
</dbReference>
<feature type="domain" description="TIR" evidence="1">
    <location>
        <begin position="533"/>
        <end position="664"/>
    </location>
</feature>
<gene>
    <name evidence="3" type="ORF">OTI717_LOCUS10306</name>
    <name evidence="2" type="ORF">RFH988_LOCUS537</name>
</gene>
<dbReference type="Gene3D" id="1.25.10.10">
    <property type="entry name" value="Leucine-rich Repeat Variant"/>
    <property type="match status" value="1"/>
</dbReference>
<protein>
    <recommendedName>
        <fullName evidence="1">TIR domain-containing protein</fullName>
    </recommendedName>
</protein>
<dbReference type="SUPFAM" id="SSF48371">
    <property type="entry name" value="ARM repeat"/>
    <property type="match status" value="1"/>
</dbReference>
<proteinExistence type="predicted"/>
<dbReference type="InterPro" id="IPR000157">
    <property type="entry name" value="TIR_dom"/>
</dbReference>
<evidence type="ECO:0000313" key="4">
    <source>
        <dbReference type="Proteomes" id="UP000663882"/>
    </source>
</evidence>
<dbReference type="AlphaFoldDB" id="A0A813NRF6"/>
<dbReference type="Pfam" id="PF13676">
    <property type="entry name" value="TIR_2"/>
    <property type="match status" value="1"/>
</dbReference>
<dbReference type="EMBL" id="CAJNOO010000009">
    <property type="protein sequence ID" value="CAF0737635.1"/>
    <property type="molecule type" value="Genomic_DNA"/>
</dbReference>
<dbReference type="SUPFAM" id="SSF52200">
    <property type="entry name" value="Toll/Interleukin receptor TIR domain"/>
    <property type="match status" value="1"/>
</dbReference>
<reference evidence="2" key="1">
    <citation type="submission" date="2021-02" db="EMBL/GenBank/DDBJ databases">
        <authorList>
            <person name="Nowell W R."/>
        </authorList>
    </citation>
    <scope>NUCLEOTIDE SEQUENCE</scope>
</reference>
<accession>A0A813NRF6</accession>
<dbReference type="EMBL" id="CAJOAX010000924">
    <property type="protein sequence ID" value="CAF3667068.1"/>
    <property type="molecule type" value="Genomic_DNA"/>
</dbReference>
<dbReference type="InterPro" id="IPR016024">
    <property type="entry name" value="ARM-type_fold"/>
</dbReference>
<dbReference type="Proteomes" id="UP000663882">
    <property type="component" value="Unassembled WGS sequence"/>
</dbReference>
<evidence type="ECO:0000259" key="1">
    <source>
        <dbReference type="SMART" id="SM00255"/>
    </source>
</evidence>
<dbReference type="Gene3D" id="3.40.50.10140">
    <property type="entry name" value="Toll/interleukin-1 receptor homology (TIR) domain"/>
    <property type="match status" value="1"/>
</dbReference>
<sequence>MNTLANQHCITIREQATTISVEQLKASLDAFVSEIKKSDSSTMNITLIKQIVSSLTYFSSKNKQLAGSEFITHPLFIILRDSVVVDYLRQRQNKDISYELLSDLSALFANISRHINNTNAHLFKQLLFHQPLIDELTNCLNEIGINGKYLDDFLLLNSIHFLLMAYQYFNRLQSIANEYSSMTSMCLAVIKCLCSSYSIEMIKKLENNFSQKLNHDHILLLSTCPLYLKWYSTNRDLNLFLQIPRILLSPFTQWMINCPSDSIIYCSKDVGNILRHLHNVLVRPIEWENDNISNEEFYNDYCKLVSHWSSFLSSALNYTSDDSDIISIKRFIVQHLYDFTLQPNILNFMKTIPNLIPMLLQMTDVQQDETQLNTYCCLGKLMSEADIKTMASPSKITGVYVKFLTNTIDDPKKQGRFYSILLSLKNFVQHDQVKIELIKQNALPLLIRCIIEIEFDSIKIKPIVLEILLALSFNNDASSILRQNTNFMTTIRNLVNNIHSNKSNLQRAAETLLWKLDKEIEAITKLTNSKLHKYDIMISYSHSDRQLCYQIHERLVQDGFSVWIDRDNMHGATMIAMAEAIENSEFVLICVSDTYKQSVYCQSEAHYAFERRCHLIPLIMKPCYKPDGWLGIMVSGKIYVDFVKLEFSLAYEKLKKEINQYRQLNMNYSMVKSKENNHQDISSIISKPVEETSILSGRPSIIELPHCITQWTNNHVQSFFRTNGLDNTMFLLCSQLDGHRLLELYDICMINRESMYQSLKGELADVHHRSLPISDYLTFLHEIKPYLPLMHTTSQSVSSSLPSSRVCKLM</sequence>
<comment type="caution">
    <text evidence="2">The sequence shown here is derived from an EMBL/GenBank/DDBJ whole genome shotgun (WGS) entry which is preliminary data.</text>
</comment>
<dbReference type="SMART" id="SM00255">
    <property type="entry name" value="TIR"/>
    <property type="match status" value="1"/>
</dbReference>